<evidence type="ECO:0000313" key="2">
    <source>
        <dbReference type="EMBL" id="PZG16552.1"/>
    </source>
</evidence>
<dbReference type="AlphaFoldDB" id="A0A2W2DXM7"/>
<keyword evidence="3" id="KW-1185">Reference proteome</keyword>
<reference evidence="2 3" key="1">
    <citation type="submission" date="2018-01" db="EMBL/GenBank/DDBJ databases">
        <title>Draft genome sequence of Jishengella sp. NA12.</title>
        <authorList>
            <person name="Sahin N."/>
            <person name="Ay H."/>
            <person name="Saygin H."/>
        </authorList>
    </citation>
    <scope>NUCLEOTIDE SEQUENCE [LARGE SCALE GENOMIC DNA]</scope>
    <source>
        <strain evidence="2 3">NA12</strain>
    </source>
</reference>
<dbReference type="EMBL" id="POTY01000103">
    <property type="protein sequence ID" value="PZG16552.1"/>
    <property type="molecule type" value="Genomic_DNA"/>
</dbReference>
<comment type="caution">
    <text evidence="2">The sequence shown here is derived from an EMBL/GenBank/DDBJ whole genome shotgun (WGS) entry which is preliminary data.</text>
</comment>
<sequence>MAGLGVGSGRVAAVSSCRGTFVNDSITYMLALRGLCCDRSEAAVRRILEALPGVHRAHVSVVAGRAVVDADPAAVTSAVLVAALAVAGYPARLGGGRG</sequence>
<dbReference type="GO" id="GO:0046872">
    <property type="term" value="F:metal ion binding"/>
    <property type="evidence" value="ECO:0007669"/>
    <property type="project" value="InterPro"/>
</dbReference>
<evidence type="ECO:0000259" key="1">
    <source>
        <dbReference type="PROSITE" id="PS50846"/>
    </source>
</evidence>
<dbReference type="Gene3D" id="3.30.70.100">
    <property type="match status" value="1"/>
</dbReference>
<proteinExistence type="predicted"/>
<accession>A0A2W2DXM7</accession>
<organism evidence="2 3">
    <name type="scientific">Micromonospora craterilacus</name>
    <dbReference type="NCBI Taxonomy" id="1655439"/>
    <lineage>
        <taxon>Bacteria</taxon>
        <taxon>Bacillati</taxon>
        <taxon>Actinomycetota</taxon>
        <taxon>Actinomycetes</taxon>
        <taxon>Micromonosporales</taxon>
        <taxon>Micromonosporaceae</taxon>
        <taxon>Micromonospora</taxon>
    </lineage>
</organism>
<dbReference type="Pfam" id="PF00403">
    <property type="entry name" value="HMA"/>
    <property type="match status" value="1"/>
</dbReference>
<dbReference type="SUPFAM" id="SSF55008">
    <property type="entry name" value="HMA, heavy metal-associated domain"/>
    <property type="match status" value="1"/>
</dbReference>
<dbReference type="InterPro" id="IPR036163">
    <property type="entry name" value="HMA_dom_sf"/>
</dbReference>
<dbReference type="PROSITE" id="PS50846">
    <property type="entry name" value="HMA_2"/>
    <property type="match status" value="1"/>
</dbReference>
<protein>
    <recommendedName>
        <fullName evidence="1">HMA domain-containing protein</fullName>
    </recommendedName>
</protein>
<evidence type="ECO:0000313" key="3">
    <source>
        <dbReference type="Proteomes" id="UP000248924"/>
    </source>
</evidence>
<gene>
    <name evidence="2" type="ORF">C1I95_17315</name>
</gene>
<dbReference type="Proteomes" id="UP000248924">
    <property type="component" value="Unassembled WGS sequence"/>
</dbReference>
<dbReference type="InterPro" id="IPR006121">
    <property type="entry name" value="HMA_dom"/>
</dbReference>
<dbReference type="CDD" id="cd00371">
    <property type="entry name" value="HMA"/>
    <property type="match status" value="1"/>
</dbReference>
<feature type="domain" description="HMA" evidence="1">
    <location>
        <begin position="26"/>
        <end position="92"/>
    </location>
</feature>
<name>A0A2W2DXM7_9ACTN</name>